<keyword evidence="10" id="KW-1185">Reference proteome</keyword>
<dbReference type="PROSITE" id="PS00394">
    <property type="entry name" value="DNA_PHOTOLYASES_1_1"/>
    <property type="match status" value="1"/>
</dbReference>
<dbReference type="SUPFAM" id="SSF52425">
    <property type="entry name" value="Cryptochrome/photolyase, N-terminal domain"/>
    <property type="match status" value="1"/>
</dbReference>
<reference evidence="10" key="1">
    <citation type="submission" date="2018-08" db="EMBL/GenBank/DDBJ databases">
        <title>Thalassotalea euphylliae genome.</title>
        <authorList>
            <person name="Summers S."/>
            <person name="Rice S.A."/>
            <person name="Freckelton M.L."/>
            <person name="Nedved B.T."/>
            <person name="Hadfield M.G."/>
        </authorList>
    </citation>
    <scope>NUCLEOTIDE SEQUENCE [LARGE SCALE GENOMIC DNA]</scope>
    <source>
        <strain evidence="10">H3</strain>
    </source>
</reference>
<dbReference type="InterPro" id="IPR018394">
    <property type="entry name" value="DNA_photolyase_1_CS_C"/>
</dbReference>
<sequence>MSNETQLSNVQTDIAVVWLKRDLRLNDHLPLALAAQTRLPVLLLYIVEDIMLADEHMSLRHWRFIFQSWQSINQSLARLNIDTRLLVLKGNAIECLTQLTQLFNLRYIFSHQETGLDHTFTRDKQVKNWCQTNQVVWQECQAGAVVRGLNHRLDWDKRWQHYMRAPLVNVDLLSVNWLTMSNVHLHQLDTFEVPDSWQQIDDNFQHGGEQQALVTLASFFIERGQRYHYSISSPSASREACSRLSPYLAWGNISLRHAYQALLSHWQRPGWRRALSALSSRLHWHCHFIQKFEAEPELEFEHLNPGYNDFPYHNGATAKQRLTAWQDGKTGYPLVDACMRCLAQTGYINFRMRAMLVSFLCHQLLLDWRFGVKHLARYFLDYEPGIHYTQFQMQAGVTGINTIRVYNPVKQSEEQDPDGTFIKQWLPELAEIPAPFIHKPWELTPMEQQMYDVQLGQDYPERIVDITTTGKQSRDLLWRWRKQPGVIVHINAILAKHVRPSQ</sequence>
<dbReference type="RefSeq" id="WP_116014723.1">
    <property type="nucleotide sequence ID" value="NZ_QUOT01000001.1"/>
</dbReference>
<dbReference type="GO" id="GO:0006139">
    <property type="term" value="P:nucleobase-containing compound metabolic process"/>
    <property type="evidence" value="ECO:0007669"/>
    <property type="project" value="UniProtKB-ARBA"/>
</dbReference>
<comment type="caution">
    <text evidence="9">The sequence shown here is derived from an EMBL/GenBank/DDBJ whole genome shotgun (WGS) entry which is preliminary data.</text>
</comment>
<keyword evidence="5 7" id="KW-0157">Chromophore</keyword>
<gene>
    <name evidence="9" type="ORF">DXX94_06750</name>
</gene>
<comment type="cofactor">
    <cofactor evidence="1">
        <name>(6R)-5,10-methylene-5,6,7,8-tetrahydrofolate</name>
        <dbReference type="ChEBI" id="CHEBI:15636"/>
    </cofactor>
</comment>
<dbReference type="InterPro" id="IPR036134">
    <property type="entry name" value="Crypto/Photolyase_FAD-like_sf"/>
</dbReference>
<keyword evidence="3 6" id="KW-0285">Flavoprotein</keyword>
<evidence type="ECO:0000259" key="8">
    <source>
        <dbReference type="PROSITE" id="PS51645"/>
    </source>
</evidence>
<dbReference type="PANTHER" id="PTHR11455:SF9">
    <property type="entry name" value="CRYPTOCHROME CIRCADIAN CLOCK 5 ISOFORM X1"/>
    <property type="match status" value="1"/>
</dbReference>
<dbReference type="PROSITE" id="PS51645">
    <property type="entry name" value="PHR_CRY_ALPHA_BETA"/>
    <property type="match status" value="1"/>
</dbReference>
<evidence type="ECO:0000313" key="10">
    <source>
        <dbReference type="Proteomes" id="UP000256899"/>
    </source>
</evidence>
<dbReference type="SUPFAM" id="SSF48173">
    <property type="entry name" value="Cryptochrome/photolyase FAD-binding domain"/>
    <property type="match status" value="1"/>
</dbReference>
<organism evidence="9 10">
    <name type="scientific">Thalassotalea euphylliae</name>
    <dbReference type="NCBI Taxonomy" id="1655234"/>
    <lineage>
        <taxon>Bacteria</taxon>
        <taxon>Pseudomonadati</taxon>
        <taxon>Pseudomonadota</taxon>
        <taxon>Gammaproteobacteria</taxon>
        <taxon>Alteromonadales</taxon>
        <taxon>Colwelliaceae</taxon>
        <taxon>Thalassotalea</taxon>
    </lineage>
</organism>
<comment type="cofactor">
    <cofactor evidence="6">
        <name>FAD</name>
        <dbReference type="ChEBI" id="CHEBI:57692"/>
    </cofactor>
    <text evidence="6">Binds 1 FAD per subunit.</text>
</comment>
<evidence type="ECO:0000256" key="6">
    <source>
        <dbReference type="PIRSR" id="PIRSR602081-1"/>
    </source>
</evidence>
<evidence type="ECO:0000256" key="5">
    <source>
        <dbReference type="ARBA" id="ARBA00022991"/>
    </source>
</evidence>
<dbReference type="Gene3D" id="1.25.40.80">
    <property type="match status" value="1"/>
</dbReference>
<evidence type="ECO:0000313" key="9">
    <source>
        <dbReference type="EMBL" id="REL30429.1"/>
    </source>
</evidence>
<evidence type="ECO:0000256" key="4">
    <source>
        <dbReference type="ARBA" id="ARBA00022827"/>
    </source>
</evidence>
<evidence type="ECO:0000256" key="2">
    <source>
        <dbReference type="ARBA" id="ARBA00005862"/>
    </source>
</evidence>
<proteinExistence type="inferred from homology"/>
<dbReference type="GO" id="GO:0071949">
    <property type="term" value="F:FAD binding"/>
    <property type="evidence" value="ECO:0007669"/>
    <property type="project" value="TreeGrafter"/>
</dbReference>
<accession>A0A3E0U153</accession>
<evidence type="ECO:0000256" key="1">
    <source>
        <dbReference type="ARBA" id="ARBA00001932"/>
    </source>
</evidence>
<dbReference type="PANTHER" id="PTHR11455">
    <property type="entry name" value="CRYPTOCHROME"/>
    <property type="match status" value="1"/>
</dbReference>
<dbReference type="GO" id="GO:0009416">
    <property type="term" value="P:response to light stimulus"/>
    <property type="evidence" value="ECO:0007669"/>
    <property type="project" value="TreeGrafter"/>
</dbReference>
<dbReference type="Pfam" id="PF03441">
    <property type="entry name" value="FAD_binding_7"/>
    <property type="match status" value="1"/>
</dbReference>
<comment type="similarity">
    <text evidence="2">Belongs to the DNA photolyase class-1 family.</text>
</comment>
<dbReference type="Gene3D" id="1.10.579.10">
    <property type="entry name" value="DNA Cyclobutane Dipyrimidine Photolyase, subunit A, domain 3"/>
    <property type="match status" value="1"/>
</dbReference>
<dbReference type="InterPro" id="IPR014729">
    <property type="entry name" value="Rossmann-like_a/b/a_fold"/>
</dbReference>
<feature type="binding site" evidence="6">
    <location>
        <position position="227"/>
    </location>
    <ligand>
        <name>FAD</name>
        <dbReference type="ChEBI" id="CHEBI:57692"/>
    </ligand>
</feature>
<dbReference type="InterPro" id="IPR005101">
    <property type="entry name" value="Cryptochr/Photolyase_FAD-bd"/>
</dbReference>
<keyword evidence="9" id="KW-0456">Lyase</keyword>
<feature type="domain" description="Photolyase/cryptochrome alpha/beta" evidence="8">
    <location>
        <begin position="13"/>
        <end position="145"/>
    </location>
</feature>
<keyword evidence="4 6" id="KW-0274">FAD</keyword>
<dbReference type="AlphaFoldDB" id="A0A3E0U153"/>
<protein>
    <submittedName>
        <fullName evidence="9">Deoxyribodipyrimidine photo-lyase</fullName>
    </submittedName>
</protein>
<comment type="similarity">
    <text evidence="7">Belongs to the DNA photolyase family.</text>
</comment>
<evidence type="ECO:0000256" key="7">
    <source>
        <dbReference type="RuleBase" id="RU004182"/>
    </source>
</evidence>
<name>A0A3E0U153_9GAMM</name>
<dbReference type="GO" id="GO:0003677">
    <property type="term" value="F:DNA binding"/>
    <property type="evidence" value="ECO:0007669"/>
    <property type="project" value="TreeGrafter"/>
</dbReference>
<dbReference type="GO" id="GO:0006950">
    <property type="term" value="P:response to stress"/>
    <property type="evidence" value="ECO:0007669"/>
    <property type="project" value="UniProtKB-ARBA"/>
</dbReference>
<dbReference type="PRINTS" id="PR00147">
    <property type="entry name" value="DNAPHOTLYASE"/>
</dbReference>
<dbReference type="EMBL" id="QUOT01000001">
    <property type="protein sequence ID" value="REL30429.1"/>
    <property type="molecule type" value="Genomic_DNA"/>
</dbReference>
<dbReference type="Pfam" id="PF00875">
    <property type="entry name" value="DNA_photolyase"/>
    <property type="match status" value="1"/>
</dbReference>
<dbReference type="Proteomes" id="UP000256899">
    <property type="component" value="Unassembled WGS sequence"/>
</dbReference>
<dbReference type="InterPro" id="IPR006050">
    <property type="entry name" value="DNA_photolyase_N"/>
</dbReference>
<dbReference type="GO" id="GO:0003904">
    <property type="term" value="F:deoxyribodipyrimidine photo-lyase activity"/>
    <property type="evidence" value="ECO:0007669"/>
    <property type="project" value="TreeGrafter"/>
</dbReference>
<evidence type="ECO:0000256" key="3">
    <source>
        <dbReference type="ARBA" id="ARBA00022630"/>
    </source>
</evidence>
<dbReference type="InterPro" id="IPR002081">
    <property type="entry name" value="Cryptochrome/DNA_photolyase_1"/>
</dbReference>
<dbReference type="Gene3D" id="3.40.50.620">
    <property type="entry name" value="HUPs"/>
    <property type="match status" value="1"/>
</dbReference>
<dbReference type="InterPro" id="IPR036155">
    <property type="entry name" value="Crypto/Photolyase_N_sf"/>
</dbReference>